<dbReference type="Proteomes" id="UP000676336">
    <property type="component" value="Unassembled WGS sequence"/>
</dbReference>
<sequence length="63" mass="7680">MFEKEMLTWAKESDQLKSLVKQIQIENKKLKDIILKFERMILDYVHENDRLKQENQQLSLINC</sequence>
<comment type="caution">
    <text evidence="1">The sequence shown here is derived from an EMBL/GenBank/DDBJ whole genome shotgun (WGS) entry which is preliminary data.</text>
</comment>
<reference evidence="1" key="1">
    <citation type="submission" date="2021-02" db="EMBL/GenBank/DDBJ databases">
        <authorList>
            <person name="Nowell W R."/>
        </authorList>
    </citation>
    <scope>NUCLEOTIDE SEQUENCE</scope>
</reference>
<dbReference type="EMBL" id="CAJOBI010049845">
    <property type="protein sequence ID" value="CAF4366539.1"/>
    <property type="molecule type" value="Genomic_DNA"/>
</dbReference>
<feature type="non-terminal residue" evidence="1">
    <location>
        <position position="63"/>
    </location>
</feature>
<evidence type="ECO:0000313" key="2">
    <source>
        <dbReference type="Proteomes" id="UP000676336"/>
    </source>
</evidence>
<proteinExistence type="predicted"/>
<evidence type="ECO:0000313" key="1">
    <source>
        <dbReference type="EMBL" id="CAF4366539.1"/>
    </source>
</evidence>
<dbReference type="AlphaFoldDB" id="A0A8S2UW26"/>
<accession>A0A8S2UW26</accession>
<gene>
    <name evidence="1" type="ORF">SMN809_LOCUS28943</name>
</gene>
<protein>
    <submittedName>
        <fullName evidence="1">Uncharacterized protein</fullName>
    </submittedName>
</protein>
<organism evidence="1 2">
    <name type="scientific">Rotaria magnacalcarata</name>
    <dbReference type="NCBI Taxonomy" id="392030"/>
    <lineage>
        <taxon>Eukaryota</taxon>
        <taxon>Metazoa</taxon>
        <taxon>Spiralia</taxon>
        <taxon>Gnathifera</taxon>
        <taxon>Rotifera</taxon>
        <taxon>Eurotatoria</taxon>
        <taxon>Bdelloidea</taxon>
        <taxon>Philodinida</taxon>
        <taxon>Philodinidae</taxon>
        <taxon>Rotaria</taxon>
    </lineage>
</organism>
<name>A0A8S2UW26_9BILA</name>